<sequence>MRFLYCIAALILLTTVSYARANVEFSCDNTQTGEFLISKTGKDFSASSNKATLFSIARELERKLKIEIDMPISRRDDAVTICIHNSSIVNILKSIFRENYALTTRRDGMVDSIFIAQKGTEESDYLPILSSFEGKIIIADGIARILHMPLSDSKEDIKNYISYRHSALEHLIATKPNETFSAQVSFKEPIRGEELLSILEGYNRHYLKYYFT</sequence>
<name>A0A450X7W4_9GAMM</name>
<organism evidence="2">
    <name type="scientific">Candidatus Kentrum sp. LPFa</name>
    <dbReference type="NCBI Taxonomy" id="2126335"/>
    <lineage>
        <taxon>Bacteria</taxon>
        <taxon>Pseudomonadati</taxon>
        <taxon>Pseudomonadota</taxon>
        <taxon>Gammaproteobacteria</taxon>
        <taxon>Candidatus Kentrum</taxon>
    </lineage>
</organism>
<accession>A0A450X7W4</accession>
<dbReference type="EMBL" id="CAADFM010000469">
    <property type="protein sequence ID" value="VFK25358.1"/>
    <property type="molecule type" value="Genomic_DNA"/>
</dbReference>
<evidence type="ECO:0000313" key="2">
    <source>
        <dbReference type="EMBL" id="VFK25358.1"/>
    </source>
</evidence>
<gene>
    <name evidence="2" type="ORF">BECKLPF1236A_GA0070988_104691</name>
    <name evidence="3" type="ORF">BECKLPF1236C_GA0070990_104511</name>
</gene>
<evidence type="ECO:0000256" key="1">
    <source>
        <dbReference type="SAM" id="SignalP"/>
    </source>
</evidence>
<evidence type="ECO:0000313" key="3">
    <source>
        <dbReference type="EMBL" id="VFK35941.1"/>
    </source>
</evidence>
<dbReference type="AlphaFoldDB" id="A0A450X7W4"/>
<dbReference type="EMBL" id="CAADFP010000451">
    <property type="protein sequence ID" value="VFK35941.1"/>
    <property type="molecule type" value="Genomic_DNA"/>
</dbReference>
<keyword evidence="1" id="KW-0732">Signal</keyword>
<feature type="chain" id="PRO_5036354193" evidence="1">
    <location>
        <begin position="22"/>
        <end position="212"/>
    </location>
</feature>
<feature type="signal peptide" evidence="1">
    <location>
        <begin position="1"/>
        <end position="21"/>
    </location>
</feature>
<reference evidence="2" key="1">
    <citation type="submission" date="2019-02" db="EMBL/GenBank/DDBJ databases">
        <authorList>
            <person name="Gruber-Vodicka R. H."/>
            <person name="Seah K. B. B."/>
        </authorList>
    </citation>
    <scope>NUCLEOTIDE SEQUENCE</scope>
    <source>
        <strain evidence="2">BECK_S312</strain>
        <strain evidence="3">BECK_S426</strain>
    </source>
</reference>
<protein>
    <submittedName>
        <fullName evidence="2">Uncharacterized protein</fullName>
    </submittedName>
</protein>
<proteinExistence type="predicted"/>